<feature type="compositionally biased region" description="Basic and acidic residues" evidence="4">
    <location>
        <begin position="174"/>
        <end position="196"/>
    </location>
</feature>
<comment type="similarity">
    <text evidence="1">Belongs to the Skp family.</text>
</comment>
<dbReference type="PANTHER" id="PTHR35089:SF1">
    <property type="entry name" value="CHAPERONE PROTEIN SKP"/>
    <property type="match status" value="1"/>
</dbReference>
<organism evidence="6 7">
    <name type="scientific">Flavobacterium turcicum</name>
    <dbReference type="NCBI Taxonomy" id="2764718"/>
    <lineage>
        <taxon>Bacteria</taxon>
        <taxon>Pseudomonadati</taxon>
        <taxon>Bacteroidota</taxon>
        <taxon>Flavobacteriia</taxon>
        <taxon>Flavobacteriales</taxon>
        <taxon>Flavobacteriaceae</taxon>
        <taxon>Flavobacterium</taxon>
    </lineage>
</organism>
<dbReference type="InterPro" id="IPR005632">
    <property type="entry name" value="Chaperone_Skp"/>
</dbReference>
<name>A0ABR7JD11_9FLAO</name>
<feature type="signal peptide" evidence="5">
    <location>
        <begin position="1"/>
        <end position="20"/>
    </location>
</feature>
<accession>A0ABR7JD11</accession>
<dbReference type="Pfam" id="PF03938">
    <property type="entry name" value="OmpH"/>
    <property type="match status" value="1"/>
</dbReference>
<feature type="coiled-coil region" evidence="3">
    <location>
        <begin position="46"/>
        <end position="106"/>
    </location>
</feature>
<evidence type="ECO:0000256" key="2">
    <source>
        <dbReference type="ARBA" id="ARBA00022729"/>
    </source>
</evidence>
<proteinExistence type="inferred from homology"/>
<evidence type="ECO:0000313" key="7">
    <source>
        <dbReference type="Proteomes" id="UP000621670"/>
    </source>
</evidence>
<evidence type="ECO:0000256" key="3">
    <source>
        <dbReference type="SAM" id="Coils"/>
    </source>
</evidence>
<sequence>MKKQFLLLFLAFVLAQTASAQTRGTKIGYIDMEYILQNVPDYTEAKNQLEIKAQKWKSEIDAKTNEINKLKEALKSEKALLTKELIEERETEIRFLEKENSDYQQQRFGANGDLINQKSVLAKPIQDQVFTAVQDIAERLKYDFIFDKTSDLTMLYSEKKFDISEQVLRSLTRSEKREQLTKKQQKEAEARESKEDAIDDNPVLAERQKALEEKKAARDKLIEDRKALQEQKKKEFDDKRKQMLEARAAKKNGTVSANVAKEASTTATDTNSKVDSAKQAAEEAKQKAATDRAKLIEERKKVIEDRKQAFEAKRKKILEDREAAKKAKEEQLKEKSTNN</sequence>
<keyword evidence="3" id="KW-0175">Coiled coil</keyword>
<gene>
    <name evidence="6" type="ORF">H8R26_03015</name>
</gene>
<dbReference type="InterPro" id="IPR024930">
    <property type="entry name" value="Skp_dom_sf"/>
</dbReference>
<feature type="region of interest" description="Disordered" evidence="4">
    <location>
        <begin position="174"/>
        <end position="203"/>
    </location>
</feature>
<protein>
    <submittedName>
        <fullName evidence="6">OmpH family outer membrane protein</fullName>
    </submittedName>
</protein>
<reference evidence="6 7" key="1">
    <citation type="submission" date="2020-08" db="EMBL/GenBank/DDBJ databases">
        <title>Description of novel Flavobacterium F-400 isolate.</title>
        <authorList>
            <person name="Saticioglu I."/>
            <person name="Duman M."/>
            <person name="Altun S."/>
        </authorList>
    </citation>
    <scope>NUCLEOTIDE SEQUENCE [LARGE SCALE GENOMIC DNA]</scope>
    <source>
        <strain evidence="6 7">F-400</strain>
    </source>
</reference>
<feature type="chain" id="PRO_5046894734" evidence="5">
    <location>
        <begin position="21"/>
        <end position="339"/>
    </location>
</feature>
<keyword evidence="7" id="KW-1185">Reference proteome</keyword>
<dbReference type="PANTHER" id="PTHR35089">
    <property type="entry name" value="CHAPERONE PROTEIN SKP"/>
    <property type="match status" value="1"/>
</dbReference>
<evidence type="ECO:0000313" key="6">
    <source>
        <dbReference type="EMBL" id="MBC5862385.1"/>
    </source>
</evidence>
<dbReference type="SMART" id="SM00935">
    <property type="entry name" value="OmpH"/>
    <property type="match status" value="1"/>
</dbReference>
<evidence type="ECO:0000256" key="4">
    <source>
        <dbReference type="SAM" id="MobiDB-lite"/>
    </source>
</evidence>
<keyword evidence="2 5" id="KW-0732">Signal</keyword>
<feature type="region of interest" description="Disordered" evidence="4">
    <location>
        <begin position="227"/>
        <end position="292"/>
    </location>
</feature>
<feature type="compositionally biased region" description="Basic and acidic residues" evidence="4">
    <location>
        <begin position="227"/>
        <end position="248"/>
    </location>
</feature>
<dbReference type="Proteomes" id="UP000621670">
    <property type="component" value="Unassembled WGS sequence"/>
</dbReference>
<comment type="caution">
    <text evidence="6">The sequence shown here is derived from an EMBL/GenBank/DDBJ whole genome shotgun (WGS) entry which is preliminary data.</text>
</comment>
<feature type="compositionally biased region" description="Basic and acidic residues" evidence="4">
    <location>
        <begin position="280"/>
        <end position="292"/>
    </location>
</feature>
<dbReference type="EMBL" id="JACRUM010000001">
    <property type="protein sequence ID" value="MBC5862385.1"/>
    <property type="molecule type" value="Genomic_DNA"/>
</dbReference>
<dbReference type="SUPFAM" id="SSF111384">
    <property type="entry name" value="OmpH-like"/>
    <property type="match status" value="1"/>
</dbReference>
<dbReference type="Gene3D" id="3.30.910.20">
    <property type="entry name" value="Skp domain"/>
    <property type="match status" value="1"/>
</dbReference>
<evidence type="ECO:0000256" key="1">
    <source>
        <dbReference type="ARBA" id="ARBA00009091"/>
    </source>
</evidence>
<dbReference type="RefSeq" id="WP_166133139.1">
    <property type="nucleotide sequence ID" value="NZ_JAAOBY010000001.1"/>
</dbReference>
<evidence type="ECO:0000256" key="5">
    <source>
        <dbReference type="SAM" id="SignalP"/>
    </source>
</evidence>
<feature type="compositionally biased region" description="Polar residues" evidence="4">
    <location>
        <begin position="253"/>
        <end position="274"/>
    </location>
</feature>